<protein>
    <submittedName>
        <fullName evidence="1">Uncharacterized protein</fullName>
    </submittedName>
</protein>
<dbReference type="Proteomes" id="UP000077748">
    <property type="component" value="Chromosome"/>
</dbReference>
<dbReference type="RefSeq" id="WP_064583929.1">
    <property type="nucleotide sequence ID" value="NZ_CP015878.1"/>
</dbReference>
<proteinExistence type="predicted"/>
<evidence type="ECO:0000313" key="1">
    <source>
        <dbReference type="EMBL" id="ANI16635.1"/>
    </source>
</evidence>
<reference evidence="1 2" key="1">
    <citation type="submission" date="2016-05" db="EMBL/GenBank/DDBJ databases">
        <title>Genome Sequence of Pseudomonas citronellolis Strain SJTE-3, an Estrogens and Persistent Organic Pollutants degradation strain.</title>
        <authorList>
            <person name="Liang R."/>
        </authorList>
    </citation>
    <scope>NUCLEOTIDE SEQUENCE [LARGE SCALE GENOMIC DNA]</scope>
    <source>
        <strain evidence="1 2">SJTE-3</strain>
    </source>
</reference>
<organism evidence="1 2">
    <name type="scientific">Pseudomonas citronellolis</name>
    <dbReference type="NCBI Taxonomy" id="53408"/>
    <lineage>
        <taxon>Bacteria</taxon>
        <taxon>Pseudomonadati</taxon>
        <taxon>Pseudomonadota</taxon>
        <taxon>Gammaproteobacteria</taxon>
        <taxon>Pseudomonadales</taxon>
        <taxon>Pseudomonadaceae</taxon>
        <taxon>Pseudomonas</taxon>
    </lineage>
</organism>
<evidence type="ECO:0000313" key="2">
    <source>
        <dbReference type="Proteomes" id="UP000077748"/>
    </source>
</evidence>
<gene>
    <name evidence="1" type="ORF">A9C11_22850</name>
</gene>
<accession>A0A1A9KGI6</accession>
<dbReference type="EMBL" id="CP015878">
    <property type="protein sequence ID" value="ANI16635.1"/>
    <property type="molecule type" value="Genomic_DNA"/>
</dbReference>
<name>A0A1A9KGI6_9PSED</name>
<sequence length="68" mass="8034">MDIRLEAHPHDRRQWRVYLNQYFFQYPDKPTAQSMYERVLESLGQAAPVAGAGSIPSQERRRRARECV</sequence>
<dbReference type="AlphaFoldDB" id="A0A1A9KGI6"/>